<protein>
    <submittedName>
        <fullName evidence="1">Uncharacterized protein</fullName>
    </submittedName>
</protein>
<dbReference type="EMBL" id="AP026709">
    <property type="protein sequence ID" value="BDQ38338.1"/>
    <property type="molecule type" value="Genomic_DNA"/>
</dbReference>
<gene>
    <name evidence="1" type="ORF">SYK_26980</name>
</gene>
<accession>A0ABM8B3K7</accession>
<keyword evidence="2" id="KW-1185">Reference proteome</keyword>
<evidence type="ECO:0000313" key="1">
    <source>
        <dbReference type="EMBL" id="BDQ38338.1"/>
    </source>
</evidence>
<dbReference type="Proteomes" id="UP001317742">
    <property type="component" value="Chromosome"/>
</dbReference>
<name>A0ABM8B3K7_9BACT</name>
<sequence length="90" mass="10225">MAAYTGGLFFVERKEENEEKDCANARPSGGVHFFCCAKRNRRKNRRLRELGRPVIGGENLITARSFRNRVLLLRSSAIPNEALPMRAVSF</sequence>
<evidence type="ECO:0000313" key="2">
    <source>
        <dbReference type="Proteomes" id="UP001317742"/>
    </source>
</evidence>
<dbReference type="RefSeq" id="WP_281760836.1">
    <property type="nucleotide sequence ID" value="NZ_AP026709.1"/>
</dbReference>
<proteinExistence type="predicted"/>
<reference evidence="1 2" key="1">
    <citation type="submission" date="2022-08" db="EMBL/GenBank/DDBJ databases">
        <title>Genome Sequence of the sulphate-reducing bacterium, Pseudodesulfovibrio sp. SYK.</title>
        <authorList>
            <person name="Kondo R."/>
            <person name="Kataoka T."/>
        </authorList>
    </citation>
    <scope>NUCLEOTIDE SEQUENCE [LARGE SCALE GENOMIC DNA]</scope>
    <source>
        <strain evidence="1 2">SYK</strain>
    </source>
</reference>
<organism evidence="1 2">
    <name type="scientific">Pseudodesulfovibrio nedwellii</name>
    <dbReference type="NCBI Taxonomy" id="2973072"/>
    <lineage>
        <taxon>Bacteria</taxon>
        <taxon>Pseudomonadati</taxon>
        <taxon>Thermodesulfobacteriota</taxon>
        <taxon>Desulfovibrionia</taxon>
        <taxon>Desulfovibrionales</taxon>
        <taxon>Desulfovibrionaceae</taxon>
    </lineage>
</organism>